<organism evidence="2 3">
    <name type="scientific">Arthrobacter silviterrae</name>
    <dbReference type="NCBI Taxonomy" id="2026658"/>
    <lineage>
        <taxon>Bacteria</taxon>
        <taxon>Bacillati</taxon>
        <taxon>Actinomycetota</taxon>
        <taxon>Actinomycetes</taxon>
        <taxon>Micrococcales</taxon>
        <taxon>Micrococcaceae</taxon>
        <taxon>Arthrobacter</taxon>
    </lineage>
</organism>
<dbReference type="Gene3D" id="3.40.960.10">
    <property type="entry name" value="VSR Endonuclease"/>
    <property type="match status" value="1"/>
</dbReference>
<dbReference type="InterPro" id="IPR011335">
    <property type="entry name" value="Restrct_endonuc-II-like"/>
</dbReference>
<comment type="caution">
    <text evidence="2">The sequence shown here is derived from an EMBL/GenBank/DDBJ whole genome shotgun (WGS) entry which is preliminary data.</text>
</comment>
<dbReference type="SUPFAM" id="SSF52980">
    <property type="entry name" value="Restriction endonuclease-like"/>
    <property type="match status" value="1"/>
</dbReference>
<dbReference type="Proteomes" id="UP000479226">
    <property type="component" value="Unassembled WGS sequence"/>
</dbReference>
<keyword evidence="3" id="KW-1185">Reference proteome</keyword>
<dbReference type="Pfam" id="PF04480">
    <property type="entry name" value="DUF559"/>
    <property type="match status" value="1"/>
</dbReference>
<reference evidence="2 3" key="1">
    <citation type="submission" date="2020-02" db="EMBL/GenBank/DDBJ databases">
        <title>Genome sequence of the type strain DSM 27180 of Arthrobacter silviterrae.</title>
        <authorList>
            <person name="Gao J."/>
            <person name="Sun J."/>
        </authorList>
    </citation>
    <scope>NUCLEOTIDE SEQUENCE [LARGE SCALE GENOMIC DNA]</scope>
    <source>
        <strain evidence="2 3">DSM 27180</strain>
    </source>
</reference>
<sequence>MIDGVPVTTPARTFLDLAEILELDDLVAAADYLVCEHDREFEEPKLAIVKDTELVAYIESKRFLRGLAKAQEAVNLMRVGADSPRETRLRLLLQRAGLPEFKTNQKILGGPGDPIVYPDLGCEEFKVCSEYEGEVHLTPEKQLYDRNRDTRTAARGWQQVKVFNKDILRGDAWVVEMVRQALARHGWTP</sequence>
<gene>
    <name evidence="2" type="ORF">G6N77_09445</name>
</gene>
<feature type="domain" description="DUF559" evidence="1">
    <location>
        <begin position="85"/>
        <end position="182"/>
    </location>
</feature>
<proteinExistence type="predicted"/>
<protein>
    <submittedName>
        <fullName evidence="2">DUF559 domain-containing protein</fullName>
    </submittedName>
</protein>
<evidence type="ECO:0000259" key="1">
    <source>
        <dbReference type="Pfam" id="PF04480"/>
    </source>
</evidence>
<dbReference type="EMBL" id="JAAKZI010000013">
    <property type="protein sequence ID" value="NGN83679.1"/>
    <property type="molecule type" value="Genomic_DNA"/>
</dbReference>
<accession>A0ABX0DE68</accession>
<dbReference type="InterPro" id="IPR007569">
    <property type="entry name" value="DUF559"/>
</dbReference>
<name>A0ABX0DE68_9MICC</name>
<evidence type="ECO:0000313" key="2">
    <source>
        <dbReference type="EMBL" id="NGN83679.1"/>
    </source>
</evidence>
<evidence type="ECO:0000313" key="3">
    <source>
        <dbReference type="Proteomes" id="UP000479226"/>
    </source>
</evidence>